<evidence type="ECO:0000256" key="2">
    <source>
        <dbReference type="ARBA" id="ARBA00012758"/>
    </source>
</evidence>
<dbReference type="AlphaFoldDB" id="A0A3N2DAW1"/>
<dbReference type="Pfam" id="PF00251">
    <property type="entry name" value="Glyco_hydro_32N"/>
    <property type="match status" value="1"/>
</dbReference>
<evidence type="ECO:0000256" key="1">
    <source>
        <dbReference type="ARBA" id="ARBA00009902"/>
    </source>
</evidence>
<dbReference type="InterPro" id="IPR001362">
    <property type="entry name" value="Glyco_hydro_32"/>
</dbReference>
<dbReference type="Gene3D" id="2.115.10.20">
    <property type="entry name" value="Glycosyl hydrolase domain, family 43"/>
    <property type="match status" value="1"/>
</dbReference>
<comment type="caution">
    <text evidence="7">The sequence shown here is derived from an EMBL/GenBank/DDBJ whole genome shotgun (WGS) entry which is preliminary data.</text>
</comment>
<dbReference type="CDD" id="cd08996">
    <property type="entry name" value="GH32_FFase"/>
    <property type="match status" value="1"/>
</dbReference>
<evidence type="ECO:0000259" key="6">
    <source>
        <dbReference type="Pfam" id="PF00251"/>
    </source>
</evidence>
<evidence type="ECO:0000313" key="7">
    <source>
        <dbReference type="EMBL" id="ROR96939.1"/>
    </source>
</evidence>
<proteinExistence type="inferred from homology"/>
<dbReference type="Proteomes" id="UP000275356">
    <property type="component" value="Unassembled WGS sequence"/>
</dbReference>
<keyword evidence="8" id="KW-1185">Reference proteome</keyword>
<feature type="compositionally biased region" description="Gly residues" evidence="5">
    <location>
        <begin position="97"/>
        <end position="109"/>
    </location>
</feature>
<reference evidence="7 8" key="1">
    <citation type="submission" date="2018-11" db="EMBL/GenBank/DDBJ databases">
        <title>Sequencing the genomes of 1000 actinobacteria strains.</title>
        <authorList>
            <person name="Klenk H.-P."/>
        </authorList>
    </citation>
    <scope>NUCLEOTIDE SEQUENCE [LARGE SCALE GENOMIC DNA]</scope>
    <source>
        <strain evidence="7 8">DSM 13521</strain>
    </source>
</reference>
<dbReference type="SMART" id="SM00640">
    <property type="entry name" value="Glyco_32"/>
    <property type="match status" value="1"/>
</dbReference>
<dbReference type="EC" id="3.2.1.26" evidence="2"/>
<feature type="region of interest" description="Disordered" evidence="5">
    <location>
        <begin position="97"/>
        <end position="116"/>
    </location>
</feature>
<dbReference type="RefSeq" id="WP_170169389.1">
    <property type="nucleotide sequence ID" value="NZ_RKHQ01000001.1"/>
</dbReference>
<feature type="domain" description="Glycosyl hydrolase family 32 N-terminal" evidence="6">
    <location>
        <begin position="10"/>
        <end position="312"/>
    </location>
</feature>
<organism evidence="7 8">
    <name type="scientific">Salana multivorans</name>
    <dbReference type="NCBI Taxonomy" id="120377"/>
    <lineage>
        <taxon>Bacteria</taxon>
        <taxon>Bacillati</taxon>
        <taxon>Actinomycetota</taxon>
        <taxon>Actinomycetes</taxon>
        <taxon>Micrococcales</taxon>
        <taxon>Beutenbergiaceae</taxon>
        <taxon>Salana</taxon>
    </lineage>
</organism>
<dbReference type="PANTHER" id="PTHR43101:SF1">
    <property type="entry name" value="BETA-FRUCTOSIDASE"/>
    <property type="match status" value="1"/>
</dbReference>
<dbReference type="InterPro" id="IPR051214">
    <property type="entry name" value="GH32_Enzymes"/>
</dbReference>
<dbReference type="GO" id="GO:0005975">
    <property type="term" value="P:carbohydrate metabolic process"/>
    <property type="evidence" value="ECO:0007669"/>
    <property type="project" value="InterPro"/>
</dbReference>
<name>A0A3N2DAW1_9MICO</name>
<dbReference type="GO" id="GO:0004564">
    <property type="term" value="F:beta-fructofuranosidase activity"/>
    <property type="evidence" value="ECO:0007669"/>
    <property type="project" value="UniProtKB-EC"/>
</dbReference>
<dbReference type="InterPro" id="IPR018053">
    <property type="entry name" value="Glyco_hydro_32_AS"/>
</dbReference>
<dbReference type="InterPro" id="IPR013148">
    <property type="entry name" value="Glyco_hydro_32_N"/>
</dbReference>
<evidence type="ECO:0000256" key="3">
    <source>
        <dbReference type="ARBA" id="ARBA00022801"/>
    </source>
</evidence>
<dbReference type="PANTHER" id="PTHR43101">
    <property type="entry name" value="BETA-FRUCTOSIDASE"/>
    <property type="match status" value="1"/>
</dbReference>
<keyword evidence="3" id="KW-0378">Hydrolase</keyword>
<gene>
    <name evidence="7" type="ORF">EDD28_1532</name>
</gene>
<dbReference type="InterPro" id="IPR023296">
    <property type="entry name" value="Glyco_hydro_beta-prop_sf"/>
</dbReference>
<evidence type="ECO:0000256" key="4">
    <source>
        <dbReference type="ARBA" id="ARBA00023295"/>
    </source>
</evidence>
<accession>A0A3N2DAW1</accession>
<dbReference type="EMBL" id="RKHQ01000001">
    <property type="protein sequence ID" value="ROR96939.1"/>
    <property type="molecule type" value="Genomic_DNA"/>
</dbReference>
<protein>
    <recommendedName>
        <fullName evidence="2">beta-fructofuranosidase</fullName>
        <ecNumber evidence="2">3.2.1.26</ecNumber>
    </recommendedName>
</protein>
<dbReference type="SUPFAM" id="SSF75005">
    <property type="entry name" value="Arabinanase/levansucrase/invertase"/>
    <property type="match status" value="1"/>
</dbReference>
<evidence type="ECO:0000313" key="8">
    <source>
        <dbReference type="Proteomes" id="UP000275356"/>
    </source>
</evidence>
<evidence type="ECO:0000256" key="5">
    <source>
        <dbReference type="SAM" id="MobiDB-lite"/>
    </source>
</evidence>
<keyword evidence="4" id="KW-0326">Glycosidase</keyword>
<sequence>MTDPLAPRLHVRPPSGWLNDPNGIGFWDGRWHVMFQWNPNAPVHADVHWGHASSADLLTWRDEGLALAPRPGSIDATGAWSGVAVVEDGAVAVGGAGGAGGDGRGAGGDGRGDDGDPARVENVALVYTACRSDARDSGVAVSRRAEGARFAAPDAWVAPHPDGWRDVRDPFVLDIAGERYAIQGAGRLPRGGAVLVYRVPELDTPWELLGELSVAEDLADGLPRDGDAWECPQLVRVGSDWVLVVSWFTHEAGGVRQGVTAYVGSVAVDDAGVPRFVARTGAPLDLGSDFYAPQLVVDRRDGIDRVLVWGWSWEGRGVGADLVPRGTATAGRCGVVDPATNLTTDDEVAARGWAGTLTFPRELDVVDGVARQVPARELAGLRGSAVEVVRAGDGWATVGLGPAFGARLVDGAAWELVLAGSDGERCALAGVSAGGMTVLVDGSIVEVFDEAATHTRRVYPRDGESWVLRARTAEAVGGESGSAPEVWELRAPAEA</sequence>
<comment type="similarity">
    <text evidence="1">Belongs to the glycosyl hydrolase 32 family.</text>
</comment>
<dbReference type="PROSITE" id="PS00609">
    <property type="entry name" value="GLYCOSYL_HYDROL_F32"/>
    <property type="match status" value="1"/>
</dbReference>